<sequence length="743" mass="84107">MLFNVRTALFGMVTLLVMLLASVGYYVSLTDRIYRIKVSKFEGDFRTKNPVATIHRDTGEQDREVACVVEPALTNCGGTGFASVLLQTIDDLTTCLTRGLTPTVIWMACDSCGPSGPGRNYWTWYFEAINPGIENRTETRVCMGISREYFKLTSAYPRRPGAEGKLVDFRFADMENKISSYFQPITAEIRALVSYVISGYIKPAPRVQKMVDSFYQSFMAERINIGVHVRLLEEHVEEMTIMGQKTPKLQDFLRATKHIMDDIKAGKADKEVRIFLASDRDDVIASFEEEFGKANVVHTTAFRGEEMDKRLEDRVWGPLRHLNKYLETDKPVAIHQNPGGQGKDVACVVEPSIGNCRGTGFASLLLMTIDDLATCLVRGFTPTVVWSDCEYCGPPGHNKNYWTWYFEAINPGIEEEAKTSVCMGPMRYHVDQIAIWETRTGGEGNLVDFRFADMENKISSYFQPITAEVRALVSYVISGYIKPAPRIRKMVDTFYQSFMAGRINIGVHVRLGNDHLDEMSDEEQEAPELQDFLQVVKKIIDDIKAEDVSGDKEVRIFLASDDHDVNAAFKDEFGKDKVVHAEAFRGDEIIDKLGRDKAVARQLGDEVLVDILLLSKCDYLVHDESNVASVAYYFNPKMRSYFVSGDAADHKRLNGQSRDSTELFRLAVAKETSIIRDLPEMQRGFLNTGPKVTWEVLSDMEETITMMMQLKCFKKNIKWSKCRKEFAASKFADRNSFKALMGL</sequence>
<dbReference type="Pfam" id="PF05830">
    <property type="entry name" value="NodZ"/>
    <property type="match status" value="1"/>
</dbReference>
<dbReference type="GO" id="GO:0008233">
    <property type="term" value="F:peptidase activity"/>
    <property type="evidence" value="ECO:0007669"/>
    <property type="project" value="UniProtKB-KW"/>
</dbReference>
<evidence type="ECO:0000256" key="4">
    <source>
        <dbReference type="ARBA" id="ARBA00022723"/>
    </source>
</evidence>
<dbReference type="EC" id="3.5.1.14" evidence="2"/>
<dbReference type="EMBL" id="OV696686">
    <property type="protein sequence ID" value="CAH1232633.1"/>
    <property type="molecule type" value="Genomic_DNA"/>
</dbReference>
<accession>A0A8J9YNZ8</accession>
<evidence type="ECO:0000313" key="9">
    <source>
        <dbReference type="Proteomes" id="UP000838412"/>
    </source>
</evidence>
<dbReference type="PANTHER" id="PTHR45962:SF1">
    <property type="entry name" value="N-FATTY-ACYL-AMINO ACID SYNTHASE_HYDROLASE PM20D1"/>
    <property type="match status" value="1"/>
</dbReference>
<dbReference type="GO" id="GO:0006508">
    <property type="term" value="P:proteolysis"/>
    <property type="evidence" value="ECO:0007669"/>
    <property type="project" value="UniProtKB-KW"/>
</dbReference>
<feature type="transmembrane region" description="Helical" evidence="7">
    <location>
        <begin position="7"/>
        <end position="27"/>
    </location>
</feature>
<evidence type="ECO:0000313" key="8">
    <source>
        <dbReference type="EMBL" id="CAH1232633.1"/>
    </source>
</evidence>
<evidence type="ECO:0000256" key="7">
    <source>
        <dbReference type="SAM" id="Phobius"/>
    </source>
</evidence>
<evidence type="ECO:0000256" key="2">
    <source>
        <dbReference type="ARBA" id="ARBA00011913"/>
    </source>
</evidence>
<keyword evidence="7" id="KW-0472">Membrane</keyword>
<gene>
    <name evidence="8" type="primary">Hypp481</name>
    <name evidence="8" type="ORF">BLAG_LOCUS1666</name>
</gene>
<name>A0A8J9YNZ8_BRALA</name>
<evidence type="ECO:0000256" key="6">
    <source>
        <dbReference type="ARBA" id="ARBA00022833"/>
    </source>
</evidence>
<keyword evidence="7" id="KW-0812">Transmembrane</keyword>
<dbReference type="GO" id="GO:0016758">
    <property type="term" value="F:hexosyltransferase activity"/>
    <property type="evidence" value="ECO:0007669"/>
    <property type="project" value="InterPro"/>
</dbReference>
<dbReference type="GO" id="GO:0004046">
    <property type="term" value="F:aminoacylase activity"/>
    <property type="evidence" value="ECO:0007669"/>
    <property type="project" value="UniProtKB-EC"/>
</dbReference>
<reference evidence="8" key="1">
    <citation type="submission" date="2022-01" db="EMBL/GenBank/DDBJ databases">
        <authorList>
            <person name="Braso-Vives M."/>
        </authorList>
    </citation>
    <scope>NUCLEOTIDE SEQUENCE</scope>
</reference>
<dbReference type="AlphaFoldDB" id="A0A8J9YNZ8"/>
<keyword evidence="4" id="KW-0479">Metal-binding</keyword>
<keyword evidence="7" id="KW-1133">Transmembrane helix</keyword>
<keyword evidence="9" id="KW-1185">Reference proteome</keyword>
<evidence type="ECO:0000256" key="3">
    <source>
        <dbReference type="ARBA" id="ARBA00022670"/>
    </source>
</evidence>
<dbReference type="InterPro" id="IPR047177">
    <property type="entry name" value="Pept_M20A"/>
</dbReference>
<keyword evidence="3" id="KW-0645">Protease</keyword>
<evidence type="ECO:0000256" key="5">
    <source>
        <dbReference type="ARBA" id="ARBA00022801"/>
    </source>
</evidence>
<dbReference type="GO" id="GO:0006520">
    <property type="term" value="P:amino acid metabolic process"/>
    <property type="evidence" value="ECO:0007669"/>
    <property type="project" value="TreeGrafter"/>
</dbReference>
<evidence type="ECO:0000256" key="1">
    <source>
        <dbReference type="ARBA" id="ARBA00006247"/>
    </source>
</evidence>
<proteinExistence type="inferred from homology"/>
<dbReference type="Proteomes" id="UP000838412">
    <property type="component" value="Chromosome 1"/>
</dbReference>
<keyword evidence="5" id="KW-0378">Hydrolase</keyword>
<organism evidence="8 9">
    <name type="scientific">Branchiostoma lanceolatum</name>
    <name type="common">Common lancelet</name>
    <name type="synonym">Amphioxus lanceolatum</name>
    <dbReference type="NCBI Taxonomy" id="7740"/>
    <lineage>
        <taxon>Eukaryota</taxon>
        <taxon>Metazoa</taxon>
        <taxon>Chordata</taxon>
        <taxon>Cephalochordata</taxon>
        <taxon>Leptocardii</taxon>
        <taxon>Amphioxiformes</taxon>
        <taxon>Branchiostomatidae</taxon>
        <taxon>Branchiostoma</taxon>
    </lineage>
</organism>
<dbReference type="GO" id="GO:0009312">
    <property type="term" value="P:oligosaccharide biosynthetic process"/>
    <property type="evidence" value="ECO:0007669"/>
    <property type="project" value="InterPro"/>
</dbReference>
<dbReference type="Gene3D" id="3.40.50.11350">
    <property type="match status" value="2"/>
</dbReference>
<dbReference type="GO" id="GO:0043605">
    <property type="term" value="P:amide catabolic process"/>
    <property type="evidence" value="ECO:0007669"/>
    <property type="project" value="TreeGrafter"/>
</dbReference>
<dbReference type="OrthoDB" id="5958927at2759"/>
<dbReference type="GO" id="GO:0043604">
    <property type="term" value="P:amide biosynthetic process"/>
    <property type="evidence" value="ECO:0007669"/>
    <property type="project" value="TreeGrafter"/>
</dbReference>
<protein>
    <recommendedName>
        <fullName evidence="2">N-acyl-aliphatic-L-amino acid amidohydrolase</fullName>
        <ecNumber evidence="2">3.5.1.14</ecNumber>
    </recommendedName>
</protein>
<comment type="similarity">
    <text evidence="1">Belongs to the peptidase M20A family.</text>
</comment>
<dbReference type="InterPro" id="IPR008716">
    <property type="entry name" value="NodZ"/>
</dbReference>
<dbReference type="PANTHER" id="PTHR45962">
    <property type="entry name" value="N-FATTY-ACYL-AMINO ACID SYNTHASE/HYDROLASE PM20D1"/>
    <property type="match status" value="1"/>
</dbReference>
<keyword evidence="6" id="KW-0862">Zinc</keyword>
<dbReference type="GO" id="GO:0046872">
    <property type="term" value="F:metal ion binding"/>
    <property type="evidence" value="ECO:0007669"/>
    <property type="project" value="UniProtKB-KW"/>
</dbReference>